<feature type="region of interest" description="Disordered" evidence="2">
    <location>
        <begin position="1"/>
        <end position="45"/>
    </location>
</feature>
<dbReference type="GeneID" id="20223297"/>
<dbReference type="RefSeq" id="XP_009033475.1">
    <property type="nucleotide sequence ID" value="XM_009035227.1"/>
</dbReference>
<evidence type="ECO:0000256" key="1">
    <source>
        <dbReference type="SAM" id="Coils"/>
    </source>
</evidence>
<dbReference type="PROSITE" id="PS50222">
    <property type="entry name" value="EF_HAND_2"/>
    <property type="match status" value="1"/>
</dbReference>
<evidence type="ECO:0000313" key="5">
    <source>
        <dbReference type="Proteomes" id="UP000002729"/>
    </source>
</evidence>
<feature type="region of interest" description="Disordered" evidence="2">
    <location>
        <begin position="992"/>
        <end position="1011"/>
    </location>
</feature>
<name>F0XYX7_AURAN</name>
<dbReference type="Proteomes" id="UP000002729">
    <property type="component" value="Unassembled WGS sequence"/>
</dbReference>
<evidence type="ECO:0000256" key="2">
    <source>
        <dbReference type="SAM" id="MobiDB-lite"/>
    </source>
</evidence>
<dbReference type="GO" id="GO:0005509">
    <property type="term" value="F:calcium ion binding"/>
    <property type="evidence" value="ECO:0007669"/>
    <property type="project" value="InterPro"/>
</dbReference>
<keyword evidence="1" id="KW-0175">Coiled coil</keyword>
<evidence type="ECO:0000313" key="4">
    <source>
        <dbReference type="EMBL" id="EGB12448.1"/>
    </source>
</evidence>
<feature type="coiled-coil region" evidence="1">
    <location>
        <begin position="315"/>
        <end position="342"/>
    </location>
</feature>
<protein>
    <recommendedName>
        <fullName evidence="3">EF-hand domain-containing protein</fullName>
    </recommendedName>
</protein>
<keyword evidence="5" id="KW-1185">Reference proteome</keyword>
<gene>
    <name evidence="4" type="ORF">AURANDRAFT_61061</name>
</gene>
<dbReference type="EMBL" id="GL833121">
    <property type="protein sequence ID" value="EGB12448.1"/>
    <property type="molecule type" value="Genomic_DNA"/>
</dbReference>
<dbReference type="KEGG" id="aaf:AURANDRAFT_61061"/>
<feature type="compositionally biased region" description="Low complexity" evidence="2">
    <location>
        <begin position="401"/>
        <end position="429"/>
    </location>
</feature>
<reference evidence="4 5" key="1">
    <citation type="journal article" date="2011" name="Proc. Natl. Acad. Sci. U.S.A.">
        <title>Niche of harmful alga Aureococcus anophagefferens revealed through ecogenomics.</title>
        <authorList>
            <person name="Gobler C.J."/>
            <person name="Berry D.L."/>
            <person name="Dyhrman S.T."/>
            <person name="Wilhelm S.W."/>
            <person name="Salamov A."/>
            <person name="Lobanov A.V."/>
            <person name="Zhang Y."/>
            <person name="Collier J.L."/>
            <person name="Wurch L.L."/>
            <person name="Kustka A.B."/>
            <person name="Dill B.D."/>
            <person name="Shah M."/>
            <person name="VerBerkmoes N.C."/>
            <person name="Kuo A."/>
            <person name="Terry A."/>
            <person name="Pangilinan J."/>
            <person name="Lindquist E.A."/>
            <person name="Lucas S."/>
            <person name="Paulsen I.T."/>
            <person name="Hattenrath-Lehmann T.K."/>
            <person name="Talmage S.C."/>
            <person name="Walker E.A."/>
            <person name="Koch F."/>
            <person name="Burson A.M."/>
            <person name="Marcoval M.A."/>
            <person name="Tang Y.Z."/>
            <person name="Lecleir G.R."/>
            <person name="Coyne K.J."/>
            <person name="Berg G.M."/>
            <person name="Bertrand E.M."/>
            <person name="Saito M.A."/>
            <person name="Gladyshev V.N."/>
            <person name="Grigoriev I.V."/>
        </authorList>
    </citation>
    <scope>NUCLEOTIDE SEQUENCE [LARGE SCALE GENOMIC DNA]</scope>
    <source>
        <strain evidence="5">CCMP 1984</strain>
    </source>
</reference>
<organism evidence="5">
    <name type="scientific">Aureococcus anophagefferens</name>
    <name type="common">Harmful bloom alga</name>
    <dbReference type="NCBI Taxonomy" id="44056"/>
    <lineage>
        <taxon>Eukaryota</taxon>
        <taxon>Sar</taxon>
        <taxon>Stramenopiles</taxon>
        <taxon>Ochrophyta</taxon>
        <taxon>Pelagophyceae</taxon>
        <taxon>Pelagomonadales</taxon>
        <taxon>Pelagomonadaceae</taxon>
        <taxon>Aureococcus</taxon>
    </lineage>
</organism>
<feature type="domain" description="EF-hand" evidence="3">
    <location>
        <begin position="941"/>
        <end position="976"/>
    </location>
</feature>
<dbReference type="InterPro" id="IPR002048">
    <property type="entry name" value="EF_hand_dom"/>
</dbReference>
<dbReference type="AlphaFoldDB" id="F0XYX7"/>
<feature type="region of interest" description="Disordered" evidence="2">
    <location>
        <begin position="401"/>
        <end position="432"/>
    </location>
</feature>
<evidence type="ECO:0000259" key="3">
    <source>
        <dbReference type="PROSITE" id="PS50222"/>
    </source>
</evidence>
<accession>F0XYX7</accession>
<proteinExistence type="predicted"/>
<sequence length="1074" mass="115658">MQAQKAMKKSSATSSSTLGRSASAPLDATPATSVGEAPRAATTLSYPERIPKARLEATLLNRELDDTLFDARLRQGRSPGAVAERAAAGWIGGGVATRTVDGLLAKKAASPAKHKNVLKPLVRDTSEGGHGACFTVTLPVGDQAIDGVLGKLLEQSRSKAAGLRGAVRRALSREEELLDEVRRLRNEVTRHAVLSGLHGRGPREAAASGDPRRAAEAALGGLAAVQGDGPSWASADAQKFHGRCVRRLEEHVEQLSRERDESLALLRKAHDCSIEDRRAKLGVEAELEATVARLEQVRVEVASRRKMDAVRKVYFDDMADRVEKLDARNRALQEDAAAREAKEALGPVAPEVLDALTYMLNDAAPDPARLEAYFADPNVGPALAKLRRLVDVGDERDAASRADSACDLAEAPAPADAGAPAPAPGAAALAEDDASAVSSTEYFELDDGRRMKALYLASGKRIWVAEEPLAAPVPPEKLELAEAAAPDDDDDRDGDAARDVAAAATVLAAHEFMRATQPLEAIVLQWVNGGISGCLGGKPIEDLADDDRFASGDAPVAVVAALRDRHFFKGAQLARVDAALDAAANDDTLVGVERAAAVLGAVHPQCAMFASRPPEGEPFAARLQGVAVLGGALLGACPSALHVLDEPDAKQLLQREASRRRVSAVATVAALLRDVDLSALSVPRPDKIFEQIASIYAAHVGSEATLRGHSMAKIARKFLTRRLIFRHAADDALGELALGVDQLARDYALARLFARVAGVPRGLKQKRNSFAVPAVFAALEASAAHDPLASPRALDFFVVALSTLVPRDKIIEKLGAKEEQVLDLGQVAALAPNLFQIHVFDAHKLYPWRENALTTDLPFYADLVRSLDARAALVEPDPISLKLRVKLADALEALVAHWPAATDHAARETRRYASRLIQKRARGGAARARHAETVKAKAAAFERARVEREFRKCDINRDGLLNLETFHRLLRTLDPSKSQDEVLEEYELAVDGSRRHRERNRHDYDDDDRDDREANDALVVAEVVHVLTQPRHVHVEPPPPAAFVAIPVAPDFMHNTWAKDRNALREGEVRLSAP</sequence>
<dbReference type="InParanoid" id="F0XYX7"/>
<dbReference type="OrthoDB" id="10680828at2759"/>
<feature type="compositionally biased region" description="Low complexity" evidence="2">
    <location>
        <begin position="1"/>
        <end position="17"/>
    </location>
</feature>